<evidence type="ECO:0000313" key="2">
    <source>
        <dbReference type="EMBL" id="SNR86821.1"/>
    </source>
</evidence>
<evidence type="ECO:0000313" key="3">
    <source>
        <dbReference type="Proteomes" id="UP000198304"/>
    </source>
</evidence>
<dbReference type="EMBL" id="FZOJ01000001">
    <property type="protein sequence ID" value="SNR86821.1"/>
    <property type="molecule type" value="Genomic_DNA"/>
</dbReference>
<accession>A0A238ZUW1</accession>
<reference evidence="2 3" key="1">
    <citation type="submission" date="2017-06" db="EMBL/GenBank/DDBJ databases">
        <authorList>
            <person name="Kim H.J."/>
            <person name="Triplett B.A."/>
        </authorList>
    </citation>
    <scope>NUCLEOTIDE SEQUENCE [LARGE SCALE GENOMIC DNA]</scope>
    <source>
        <strain evidence="2 3">SCA</strain>
    </source>
</reference>
<dbReference type="Pfam" id="PF03780">
    <property type="entry name" value="Asp23"/>
    <property type="match status" value="1"/>
</dbReference>
<dbReference type="PANTHER" id="PTHR34297">
    <property type="entry name" value="HYPOTHETICAL CYTOSOLIC PROTEIN-RELATED"/>
    <property type="match status" value="1"/>
</dbReference>
<protein>
    <submittedName>
        <fullName evidence="2">Uncharacterized conserved protein YloU, alkaline shock protein (Asp23) family</fullName>
    </submittedName>
</protein>
<dbReference type="OrthoDB" id="9793465at2"/>
<comment type="similarity">
    <text evidence="1">Belongs to the asp23 family.</text>
</comment>
<proteinExistence type="inferred from homology"/>
<name>A0A238ZUW1_9FIRM</name>
<sequence>MEAIKKLEYGEIKIADEVIITIAGLAATEVEGVCGMSGGLVDGIVEILGKKSLSKGVKLEVLEEAVAIDLYLIVDYGVKIPDIAWKIQDNVKAAIESMLGMKVVDVNIHIQGVNFPKEASRDNPAPKSQKSQS</sequence>
<dbReference type="RefSeq" id="WP_089280913.1">
    <property type="nucleotide sequence ID" value="NZ_FZOJ01000001.1"/>
</dbReference>
<organism evidence="2 3">
    <name type="scientific">Anaerovirgula multivorans</name>
    <dbReference type="NCBI Taxonomy" id="312168"/>
    <lineage>
        <taxon>Bacteria</taxon>
        <taxon>Bacillati</taxon>
        <taxon>Bacillota</taxon>
        <taxon>Clostridia</taxon>
        <taxon>Peptostreptococcales</taxon>
        <taxon>Natronincolaceae</taxon>
        <taxon>Anaerovirgula</taxon>
    </lineage>
</organism>
<gene>
    <name evidence="2" type="ORF">SAMN05446037_1001117</name>
</gene>
<dbReference type="Proteomes" id="UP000198304">
    <property type="component" value="Unassembled WGS sequence"/>
</dbReference>
<evidence type="ECO:0000256" key="1">
    <source>
        <dbReference type="ARBA" id="ARBA00005721"/>
    </source>
</evidence>
<keyword evidence="3" id="KW-1185">Reference proteome</keyword>
<dbReference type="InterPro" id="IPR005531">
    <property type="entry name" value="Asp23"/>
</dbReference>
<dbReference type="AlphaFoldDB" id="A0A238ZUW1"/>